<evidence type="ECO:0000313" key="4">
    <source>
        <dbReference type="Proteomes" id="UP001595823"/>
    </source>
</evidence>
<dbReference type="Proteomes" id="UP001595823">
    <property type="component" value="Unassembled WGS sequence"/>
</dbReference>
<keyword evidence="4" id="KW-1185">Reference proteome</keyword>
<reference evidence="4" key="1">
    <citation type="journal article" date="2019" name="Int. J. Syst. Evol. Microbiol.">
        <title>The Global Catalogue of Microorganisms (GCM) 10K type strain sequencing project: providing services to taxonomists for standard genome sequencing and annotation.</title>
        <authorList>
            <consortium name="The Broad Institute Genomics Platform"/>
            <consortium name="The Broad Institute Genome Sequencing Center for Infectious Disease"/>
            <person name="Wu L."/>
            <person name="Ma J."/>
        </authorList>
    </citation>
    <scope>NUCLEOTIDE SEQUENCE [LARGE SCALE GENOMIC DNA]</scope>
    <source>
        <strain evidence="4">IBRC-M 10908</strain>
    </source>
</reference>
<dbReference type="EMBL" id="JBHSDK010000002">
    <property type="protein sequence ID" value="MFC4333858.1"/>
    <property type="molecule type" value="Genomic_DNA"/>
</dbReference>
<proteinExistence type="predicted"/>
<evidence type="ECO:0000313" key="3">
    <source>
        <dbReference type="EMBL" id="MFC4333858.1"/>
    </source>
</evidence>
<evidence type="ECO:0000259" key="2">
    <source>
        <dbReference type="Pfam" id="PF10145"/>
    </source>
</evidence>
<keyword evidence="1" id="KW-0812">Transmembrane</keyword>
<dbReference type="InterPro" id="IPR010090">
    <property type="entry name" value="Phage_tape_meas"/>
</dbReference>
<keyword evidence="1" id="KW-1133">Transmembrane helix</keyword>
<accession>A0ABV8TTX4</accession>
<name>A0ABV8TTX4_9ACTN</name>
<comment type="caution">
    <text evidence="3">The sequence shown here is derived from an EMBL/GenBank/DDBJ whole genome shotgun (WGS) entry which is preliminary data.</text>
</comment>
<feature type="transmembrane region" description="Helical" evidence="1">
    <location>
        <begin position="364"/>
        <end position="386"/>
    </location>
</feature>
<protein>
    <submittedName>
        <fullName evidence="3">Phage tail tape measure protein</fullName>
    </submittedName>
</protein>
<sequence length="631" mass="66310">MAVLDELMIRIGADTKQAERRIGSLERTVDKHMGKIVALGAAAGAGLGVTFAEALEQEASSDLLAAQLDLTTAESERVGGIAGELFAEAYGENIGEVNTALRGIIAQTGELGDVTDDELSDLGANALSLAKILETDVTRAVRVAGQAVTEGLADDMGEAFDLITTASQKTMPGLVEEVLDAADEYSQFFRTLGFDGERAFGLLAAASEGGQYEIDKTGDALKEFTVLATEMSKSSVEAFDEIGLDAQTMSNRILAGGDQAADAFDKIVSGLLAIEDPSDRANTAIALFGTPLEDLSVQDIPEFLTGLINTQDELDNVAGAADSASEVLNDNASTAFTALGRDIKQDLIGELEPLIPLLEDVAKFIVPLAPALLIAAAAVLTIAAAVKIWRGMVILATVAQWAWNLSLLANPITWIVLLIVALIAAIVLLVVNWDKVVAAIGLAWDWLKEKASSIWDTITSIISMAWEWVTDKVMGALSIIQSWIVDKWNSIVDFVTGLPGRIGSAVSGMWDGIKDAFRSAINWIIGAWNGLSFTVPSVDMGPLGEIGGFTISTPNIPMLANGGIVTSPTLAMIGEGGQDEAVVPLPRGAKDAFGGGATEITIRLDGDEDLVRMVRRGIAARGGNVQTVLGS</sequence>
<keyword evidence="1" id="KW-0472">Membrane</keyword>
<feature type="transmembrane region" description="Helical" evidence="1">
    <location>
        <begin position="407"/>
        <end position="431"/>
    </location>
</feature>
<evidence type="ECO:0000256" key="1">
    <source>
        <dbReference type="SAM" id="Phobius"/>
    </source>
</evidence>
<dbReference type="Gene3D" id="1.20.120.20">
    <property type="entry name" value="Apolipoprotein"/>
    <property type="match status" value="1"/>
</dbReference>
<dbReference type="Pfam" id="PF10145">
    <property type="entry name" value="PhageMin_Tail"/>
    <property type="match status" value="1"/>
</dbReference>
<dbReference type="RefSeq" id="WP_380617597.1">
    <property type="nucleotide sequence ID" value="NZ_JBHSDK010000002.1"/>
</dbReference>
<feature type="domain" description="Phage tail tape measure protein" evidence="2">
    <location>
        <begin position="98"/>
        <end position="289"/>
    </location>
</feature>
<organism evidence="3 4">
    <name type="scientific">Salininema proteolyticum</name>
    <dbReference type="NCBI Taxonomy" id="1607685"/>
    <lineage>
        <taxon>Bacteria</taxon>
        <taxon>Bacillati</taxon>
        <taxon>Actinomycetota</taxon>
        <taxon>Actinomycetes</taxon>
        <taxon>Glycomycetales</taxon>
        <taxon>Glycomycetaceae</taxon>
        <taxon>Salininema</taxon>
    </lineage>
</organism>
<gene>
    <name evidence="3" type="ORF">ACFPET_01445</name>
</gene>